<dbReference type="InterPro" id="IPR013653">
    <property type="entry name" value="GCN5-like_dom"/>
</dbReference>
<gene>
    <name evidence="2" type="ORF">CCAP1982_LOCUS6761</name>
</gene>
<dbReference type="InterPro" id="IPR016181">
    <property type="entry name" value="Acyl_CoA_acyltransferase"/>
</dbReference>
<proteinExistence type="predicted"/>
<feature type="domain" description="N-acetyltransferase" evidence="1">
    <location>
        <begin position="154"/>
        <end position="288"/>
    </location>
</feature>
<dbReference type="GO" id="GO:0016747">
    <property type="term" value="F:acyltransferase activity, transferring groups other than amino-acyl groups"/>
    <property type="evidence" value="ECO:0007669"/>
    <property type="project" value="InterPro"/>
</dbReference>
<dbReference type="Gene3D" id="3.40.630.30">
    <property type="match status" value="2"/>
</dbReference>
<sequence length="288" mass="34062">MSTNNSEYMVAIPTDQWPALRNVYRQNWPKDAYTYFMLNNYINWARRDPELCKREVRILSVDNDWSEHGIYILEDKSDYFHVVHVDICSHAEDMARLQLALSYVDTTPYTELLFRDKSCKIVKKHLEHLGYIINLKTCYPSKYYHLHQDDCLRLEVRSRNDFIMKPLNVTDAKYIDDAWKYKSAGSLYTIVRNIKYNLSWALMNQTLVNYALGCELGTIAFLHVKDNFRRRGLAEDLVRSMCHKLAEQGCDATAHIEDTNEASTKLFRKLGFQPREYNYWFIKADYDA</sequence>
<dbReference type="Proteomes" id="UP000606786">
    <property type="component" value="Unassembled WGS sequence"/>
</dbReference>
<accession>A0A811UHI4</accession>
<dbReference type="SUPFAM" id="SSF55729">
    <property type="entry name" value="Acyl-CoA N-acyltransferases (Nat)"/>
    <property type="match status" value="1"/>
</dbReference>
<evidence type="ECO:0000313" key="3">
    <source>
        <dbReference type="Proteomes" id="UP000606786"/>
    </source>
</evidence>
<evidence type="ECO:0000313" key="2">
    <source>
        <dbReference type="EMBL" id="CAD6998150.1"/>
    </source>
</evidence>
<evidence type="ECO:0000259" key="1">
    <source>
        <dbReference type="PROSITE" id="PS51186"/>
    </source>
</evidence>
<reference evidence="2" key="1">
    <citation type="submission" date="2020-11" db="EMBL/GenBank/DDBJ databases">
        <authorList>
            <person name="Whitehead M."/>
        </authorList>
    </citation>
    <scope>NUCLEOTIDE SEQUENCE</scope>
    <source>
        <strain evidence="2">EGII</strain>
    </source>
</reference>
<dbReference type="Pfam" id="PF08445">
    <property type="entry name" value="FR47"/>
    <property type="match status" value="1"/>
</dbReference>
<dbReference type="EMBL" id="CAJHJT010000012">
    <property type="protein sequence ID" value="CAD6998150.1"/>
    <property type="molecule type" value="Genomic_DNA"/>
</dbReference>
<dbReference type="InterPro" id="IPR000182">
    <property type="entry name" value="GNAT_dom"/>
</dbReference>
<name>A0A811UHI4_CERCA</name>
<dbReference type="PANTHER" id="PTHR20958">
    <property type="entry name" value="GLYCINE N-ACYLTRANSFERASE-LIKE PROTEIN"/>
    <property type="match status" value="1"/>
</dbReference>
<dbReference type="PROSITE" id="PS51186">
    <property type="entry name" value="GNAT"/>
    <property type="match status" value="1"/>
</dbReference>
<protein>
    <submittedName>
        <fullName evidence="2">(Mediterranean fruit fly) hypothetical protein</fullName>
    </submittedName>
</protein>
<dbReference type="PANTHER" id="PTHR20958:SF10">
    <property type="entry name" value="GH05617P-RELATED"/>
    <property type="match status" value="1"/>
</dbReference>
<keyword evidence="3" id="KW-1185">Reference proteome</keyword>
<dbReference type="OrthoDB" id="7305308at2759"/>
<organism evidence="2 3">
    <name type="scientific">Ceratitis capitata</name>
    <name type="common">Mediterranean fruit fly</name>
    <name type="synonym">Tephritis capitata</name>
    <dbReference type="NCBI Taxonomy" id="7213"/>
    <lineage>
        <taxon>Eukaryota</taxon>
        <taxon>Metazoa</taxon>
        <taxon>Ecdysozoa</taxon>
        <taxon>Arthropoda</taxon>
        <taxon>Hexapoda</taxon>
        <taxon>Insecta</taxon>
        <taxon>Pterygota</taxon>
        <taxon>Neoptera</taxon>
        <taxon>Endopterygota</taxon>
        <taxon>Diptera</taxon>
        <taxon>Brachycera</taxon>
        <taxon>Muscomorpha</taxon>
        <taxon>Tephritoidea</taxon>
        <taxon>Tephritidae</taxon>
        <taxon>Ceratitis</taxon>
        <taxon>Ceratitis</taxon>
    </lineage>
</organism>
<dbReference type="AlphaFoldDB" id="A0A811UHI4"/>
<dbReference type="InterPro" id="IPR053225">
    <property type="entry name" value="Acyl-CoA_N-acyltransferase"/>
</dbReference>
<comment type="caution">
    <text evidence="2">The sequence shown here is derived from an EMBL/GenBank/DDBJ whole genome shotgun (WGS) entry which is preliminary data.</text>
</comment>